<dbReference type="GO" id="GO:0005524">
    <property type="term" value="F:ATP binding"/>
    <property type="evidence" value="ECO:0007669"/>
    <property type="project" value="UniProtKB-KW"/>
</dbReference>
<evidence type="ECO:0000313" key="7">
    <source>
        <dbReference type="EMBL" id="SUB15016.1"/>
    </source>
</evidence>
<name>A0A379AB21_ENTAG</name>
<keyword evidence="2" id="KW-0479">Metal-binding</keyword>
<gene>
    <name evidence="7" type="ORF">NCTC9381_00881</name>
</gene>
<evidence type="ECO:0000313" key="8">
    <source>
        <dbReference type="Proteomes" id="UP000254640"/>
    </source>
</evidence>
<sequence>MGRMAEEGMIVQQFHPLPKFGDSYTLIGSWLIDDQPAGIGLREDRDPDHAGSFPFLSARFYRLMHRDNNRPASGLFSSGFPNLPEPTTC</sequence>
<evidence type="ECO:0000256" key="3">
    <source>
        <dbReference type="ARBA" id="ARBA00022741"/>
    </source>
</evidence>
<accession>A0A379AB21</accession>
<keyword evidence="5" id="KW-0460">Magnesium</keyword>
<keyword evidence="1" id="KW-0436">Ligase</keyword>
<dbReference type="InterPro" id="IPR005494">
    <property type="entry name" value="GSPS_pre-ATP-grasp-like_dom"/>
</dbReference>
<evidence type="ECO:0000256" key="2">
    <source>
        <dbReference type="ARBA" id="ARBA00022723"/>
    </source>
</evidence>
<reference evidence="7 8" key="1">
    <citation type="submission" date="2018-06" db="EMBL/GenBank/DDBJ databases">
        <authorList>
            <consortium name="Pathogen Informatics"/>
            <person name="Doyle S."/>
        </authorList>
    </citation>
    <scope>NUCLEOTIDE SEQUENCE [LARGE SCALE GENOMIC DNA]</scope>
    <source>
        <strain evidence="7 8">NCTC9381</strain>
    </source>
</reference>
<dbReference type="Pfam" id="PF03738">
    <property type="entry name" value="GSP_synth"/>
    <property type="match status" value="1"/>
</dbReference>
<keyword evidence="3" id="KW-0547">Nucleotide-binding</keyword>
<keyword evidence="8" id="KW-1185">Reference proteome</keyword>
<evidence type="ECO:0000259" key="6">
    <source>
        <dbReference type="Pfam" id="PF03738"/>
    </source>
</evidence>
<dbReference type="AlphaFoldDB" id="A0A379AB21"/>
<dbReference type="SUPFAM" id="SSF56059">
    <property type="entry name" value="Glutathione synthetase ATP-binding domain-like"/>
    <property type="match status" value="1"/>
</dbReference>
<organism evidence="7 8">
    <name type="scientific">Enterobacter agglomerans</name>
    <name type="common">Erwinia herbicola</name>
    <name type="synonym">Pantoea agglomerans</name>
    <dbReference type="NCBI Taxonomy" id="549"/>
    <lineage>
        <taxon>Bacteria</taxon>
        <taxon>Pseudomonadati</taxon>
        <taxon>Pseudomonadota</taxon>
        <taxon>Gammaproteobacteria</taxon>
        <taxon>Enterobacterales</taxon>
        <taxon>Erwiniaceae</taxon>
        <taxon>Pantoea</taxon>
        <taxon>Pantoea agglomerans group</taxon>
    </lineage>
</organism>
<dbReference type="GO" id="GO:0046872">
    <property type="term" value="F:metal ion binding"/>
    <property type="evidence" value="ECO:0007669"/>
    <property type="project" value="UniProtKB-KW"/>
</dbReference>
<dbReference type="Proteomes" id="UP000254640">
    <property type="component" value="Unassembled WGS sequence"/>
</dbReference>
<evidence type="ECO:0000256" key="4">
    <source>
        <dbReference type="ARBA" id="ARBA00022840"/>
    </source>
</evidence>
<dbReference type="EMBL" id="UGSO01000001">
    <property type="protein sequence ID" value="SUB15016.1"/>
    <property type="molecule type" value="Genomic_DNA"/>
</dbReference>
<evidence type="ECO:0000256" key="5">
    <source>
        <dbReference type="ARBA" id="ARBA00022842"/>
    </source>
</evidence>
<proteinExistence type="predicted"/>
<keyword evidence="4" id="KW-0067">ATP-binding</keyword>
<dbReference type="GO" id="GO:0016874">
    <property type="term" value="F:ligase activity"/>
    <property type="evidence" value="ECO:0007669"/>
    <property type="project" value="UniProtKB-KW"/>
</dbReference>
<evidence type="ECO:0000256" key="1">
    <source>
        <dbReference type="ARBA" id="ARBA00022598"/>
    </source>
</evidence>
<protein>
    <submittedName>
        <fullName evidence="7">Glutathionylspermidine synthase</fullName>
    </submittedName>
</protein>
<feature type="domain" description="Glutathionylspermidine synthase pre-ATP-grasp-like" evidence="6">
    <location>
        <begin position="2"/>
        <end position="46"/>
    </location>
</feature>